<dbReference type="SMART" id="SM00267">
    <property type="entry name" value="GGDEF"/>
    <property type="match status" value="1"/>
</dbReference>
<evidence type="ECO:0000313" key="2">
    <source>
        <dbReference type="EMBL" id="PWI26227.1"/>
    </source>
</evidence>
<dbReference type="SUPFAM" id="SSF55781">
    <property type="entry name" value="GAF domain-like"/>
    <property type="match status" value="2"/>
</dbReference>
<dbReference type="InterPro" id="IPR050469">
    <property type="entry name" value="Diguanylate_Cyclase"/>
</dbReference>
<evidence type="ECO:0000313" key="3">
    <source>
        <dbReference type="Proteomes" id="UP000245938"/>
    </source>
</evidence>
<organism evidence="2 3">
    <name type="scientific">Kurthia sibirica</name>
    <dbReference type="NCBI Taxonomy" id="202750"/>
    <lineage>
        <taxon>Bacteria</taxon>
        <taxon>Bacillati</taxon>
        <taxon>Bacillota</taxon>
        <taxon>Bacilli</taxon>
        <taxon>Bacillales</taxon>
        <taxon>Caryophanaceae</taxon>
        <taxon>Kurthia</taxon>
    </lineage>
</organism>
<dbReference type="PANTHER" id="PTHR45138">
    <property type="entry name" value="REGULATORY COMPONENTS OF SENSORY TRANSDUCTION SYSTEM"/>
    <property type="match status" value="1"/>
</dbReference>
<accession>A0A2U3ANW9</accession>
<dbReference type="InterPro" id="IPR000160">
    <property type="entry name" value="GGDEF_dom"/>
</dbReference>
<evidence type="ECO:0000259" key="1">
    <source>
        <dbReference type="PROSITE" id="PS50887"/>
    </source>
</evidence>
<dbReference type="SUPFAM" id="SSF55073">
    <property type="entry name" value="Nucleotide cyclase"/>
    <property type="match status" value="1"/>
</dbReference>
<dbReference type="Pfam" id="PF00990">
    <property type="entry name" value="GGDEF"/>
    <property type="match status" value="1"/>
</dbReference>
<keyword evidence="3" id="KW-1185">Reference proteome</keyword>
<dbReference type="InterPro" id="IPR029787">
    <property type="entry name" value="Nucleotide_cyclase"/>
</dbReference>
<dbReference type="AlphaFoldDB" id="A0A2U3ANW9"/>
<comment type="caution">
    <text evidence="2">The sequence shown here is derived from an EMBL/GenBank/DDBJ whole genome shotgun (WGS) entry which is preliminary data.</text>
</comment>
<dbReference type="PROSITE" id="PS50887">
    <property type="entry name" value="GGDEF"/>
    <property type="match status" value="1"/>
</dbReference>
<dbReference type="CDD" id="cd01949">
    <property type="entry name" value="GGDEF"/>
    <property type="match status" value="1"/>
</dbReference>
<dbReference type="GO" id="GO:0043709">
    <property type="term" value="P:cell adhesion involved in single-species biofilm formation"/>
    <property type="evidence" value="ECO:0007669"/>
    <property type="project" value="TreeGrafter"/>
</dbReference>
<dbReference type="GO" id="GO:0005886">
    <property type="term" value="C:plasma membrane"/>
    <property type="evidence" value="ECO:0007669"/>
    <property type="project" value="TreeGrafter"/>
</dbReference>
<dbReference type="Gene3D" id="3.30.450.40">
    <property type="match status" value="2"/>
</dbReference>
<dbReference type="InterPro" id="IPR043128">
    <property type="entry name" value="Rev_trsase/Diguanyl_cyclase"/>
</dbReference>
<dbReference type="InterPro" id="IPR029016">
    <property type="entry name" value="GAF-like_dom_sf"/>
</dbReference>
<dbReference type="Proteomes" id="UP000245938">
    <property type="component" value="Unassembled WGS sequence"/>
</dbReference>
<dbReference type="GO" id="GO:1902201">
    <property type="term" value="P:negative regulation of bacterial-type flagellum-dependent cell motility"/>
    <property type="evidence" value="ECO:0007669"/>
    <property type="project" value="TreeGrafter"/>
</dbReference>
<name>A0A2U3ANW9_9BACL</name>
<protein>
    <submittedName>
        <fullName evidence="2">GGDEF domain-containing protein</fullName>
    </submittedName>
</protein>
<feature type="domain" description="GGDEF" evidence="1">
    <location>
        <begin position="509"/>
        <end position="637"/>
    </location>
</feature>
<dbReference type="PANTHER" id="PTHR45138:SF9">
    <property type="entry name" value="DIGUANYLATE CYCLASE DGCM-RELATED"/>
    <property type="match status" value="1"/>
</dbReference>
<sequence length="644" mass="73558">MYNEINNNQLKREVGDIIMRNKHILEDLKGQLLELWIVINNSNNKNGSEYYKQFEKLLFNHFQVASFHYYIVDHDTVFTIAQDDSKLTPYSFQLLELMPFIHQRHIHPNPLLGKFKALHPDINEIITIEDKQQQKIVGFLMFESTSAWDEFASTQYLDELINILFETVQLSKSRIIDTDDNKINAELLELTELFHSTMDIERILDAVILGTSKSFPTLEHNLILSNDQERKPNIKVHVFDYLNERKSTIEAFVSGDLVIENAEDLQRTILSAPIRGRQGTYGVIQLIASQRYLFTEKDKKLVTFLGNTSGNALENAKLYHQSHRLVGDLQLINESSHRLNMNLSQQEMLVYLSNLLNQSFLPSESAFVFFEDSGAELKIGTSAYFYKKEAQLYLDYVKNHFTKTSDPLFIADFQELIGGSSKYASMMVIPIVIREKVFGYALVVHENSYYFSFDSFKLMQSIIRHSSLAISNVILREQLQEMVDRDQLTKLYARHYLGSFVEQSVGKDDSGVFALIDIDNFKLVNDQFGHLEGDRVLENVAAVIVGGAGSNAISARWGGEELAVYFRNTPLAEAVAIADAIRQAIERLPSPSVTVSVGVSSWSKNNDANYKTIFKEADSAMYFAKRNGKNQVQIYDVKMVETET</sequence>
<dbReference type="NCBIfam" id="TIGR00254">
    <property type="entry name" value="GGDEF"/>
    <property type="match status" value="1"/>
</dbReference>
<reference evidence="2 3" key="1">
    <citation type="submission" date="2018-05" db="EMBL/GenBank/DDBJ databases">
        <title>Kurthia sibirica genome sequence.</title>
        <authorList>
            <person name="Maclea K.S."/>
            <person name="Goen A.E."/>
        </authorList>
    </citation>
    <scope>NUCLEOTIDE SEQUENCE [LARGE SCALE GENOMIC DNA]</scope>
    <source>
        <strain evidence="2 3">ATCC 49154</strain>
    </source>
</reference>
<gene>
    <name evidence="2" type="ORF">DEX24_04690</name>
</gene>
<proteinExistence type="predicted"/>
<dbReference type="Gene3D" id="3.30.70.270">
    <property type="match status" value="1"/>
</dbReference>
<dbReference type="EMBL" id="QFVR01000004">
    <property type="protein sequence ID" value="PWI26227.1"/>
    <property type="molecule type" value="Genomic_DNA"/>
</dbReference>
<dbReference type="GO" id="GO:0052621">
    <property type="term" value="F:diguanylate cyclase activity"/>
    <property type="evidence" value="ECO:0007669"/>
    <property type="project" value="TreeGrafter"/>
</dbReference>